<dbReference type="Pfam" id="PF00005">
    <property type="entry name" value="ABC_tran"/>
    <property type="match status" value="1"/>
</dbReference>
<evidence type="ECO:0000259" key="4">
    <source>
        <dbReference type="PROSITE" id="PS50893"/>
    </source>
</evidence>
<sequence length="344" mass="38035">MCYTLTQLVQRYHQRLVLSIDRLEIEAGRIHALLGPNGAGKTTLLHILAFLATPAGGTMTFNGEPVDLSASNLLQLRRRVVLVDQHPIMFSTTVRGNIEFGLKIRRVGTRERLRIVDEVLDLVGLDRYKTAAAHELSGGETQRLALARALALRPEVLLCDEPTASVDAENQAIIAALLQQINAERGTTIVFTTHDRLQAASLAQRTLVLENGRLARTTHENAFACSFRQDGGAPDGPPRCMLHGLVAFPLPPLRTCWPARRDGRIHLDPERITLCRAEERPDVVPTFTGTVVLVMAEDNRIRVVVNIGVLLVVLMPQDHYRRENPRVGDRVGLHVAPEGITLLD</sequence>
<gene>
    <name evidence="5" type="ordered locus">Despr_2099</name>
</gene>
<evidence type="ECO:0000313" key="6">
    <source>
        <dbReference type="Proteomes" id="UP000006365"/>
    </source>
</evidence>
<keyword evidence="1" id="KW-0813">Transport</keyword>
<keyword evidence="6" id="KW-1185">Reference proteome</keyword>
<evidence type="ECO:0000256" key="3">
    <source>
        <dbReference type="ARBA" id="ARBA00022840"/>
    </source>
</evidence>
<dbReference type="GO" id="GO:0022857">
    <property type="term" value="F:transmembrane transporter activity"/>
    <property type="evidence" value="ECO:0007669"/>
    <property type="project" value="InterPro"/>
</dbReference>
<dbReference type="GO" id="GO:0043190">
    <property type="term" value="C:ATP-binding cassette (ABC) transporter complex"/>
    <property type="evidence" value="ECO:0007669"/>
    <property type="project" value="InterPro"/>
</dbReference>
<dbReference type="EMBL" id="CP002364">
    <property type="protein sequence ID" value="ADW18247.1"/>
    <property type="molecule type" value="Genomic_DNA"/>
</dbReference>
<dbReference type="AlphaFoldDB" id="A0A7U4DPN5"/>
<dbReference type="InterPro" id="IPR003439">
    <property type="entry name" value="ABC_transporter-like_ATP-bd"/>
</dbReference>
<dbReference type="InterPro" id="IPR003593">
    <property type="entry name" value="AAA+_ATPase"/>
</dbReference>
<dbReference type="Pfam" id="PF08402">
    <property type="entry name" value="TOBE_2"/>
    <property type="match status" value="1"/>
</dbReference>
<dbReference type="SMART" id="SM00382">
    <property type="entry name" value="AAA"/>
    <property type="match status" value="1"/>
</dbReference>
<dbReference type="SUPFAM" id="SSF52540">
    <property type="entry name" value="P-loop containing nucleoside triphosphate hydrolases"/>
    <property type="match status" value="1"/>
</dbReference>
<evidence type="ECO:0000256" key="1">
    <source>
        <dbReference type="ARBA" id="ARBA00022448"/>
    </source>
</evidence>
<organism evidence="5 6">
    <name type="scientific">Desulfobulbus propionicus (strain ATCC 33891 / DSM 2032 / VKM B-1956 / 1pr3)</name>
    <dbReference type="NCBI Taxonomy" id="577650"/>
    <lineage>
        <taxon>Bacteria</taxon>
        <taxon>Pseudomonadati</taxon>
        <taxon>Thermodesulfobacteriota</taxon>
        <taxon>Desulfobulbia</taxon>
        <taxon>Desulfobulbales</taxon>
        <taxon>Desulfobulbaceae</taxon>
        <taxon>Desulfobulbus</taxon>
    </lineage>
</organism>
<reference evidence="5 6" key="1">
    <citation type="journal article" date="2011" name="Stand. Genomic Sci.">
        <title>Complete genome sequence of Desulfobulbus propionicus type strain (1pr3).</title>
        <authorList>
            <person name="Pagani I."/>
            <person name="Lapidus A."/>
            <person name="Nolan M."/>
            <person name="Lucas S."/>
            <person name="Hammon N."/>
            <person name="Deshpande S."/>
            <person name="Cheng J.F."/>
            <person name="Chertkov O."/>
            <person name="Davenport K."/>
            <person name="Tapia R."/>
            <person name="Han C."/>
            <person name="Goodwin L."/>
            <person name="Pitluck S."/>
            <person name="Liolios K."/>
            <person name="Mavromatis K."/>
            <person name="Ivanova N."/>
            <person name="Mikhailova N."/>
            <person name="Pati A."/>
            <person name="Chen A."/>
            <person name="Palaniappan K."/>
            <person name="Land M."/>
            <person name="Hauser L."/>
            <person name="Chang Y.J."/>
            <person name="Jeffries C.D."/>
            <person name="Detter J.C."/>
            <person name="Brambilla E."/>
            <person name="Kannan K.P."/>
            <person name="Djao O.D."/>
            <person name="Rohde M."/>
            <person name="Pukall R."/>
            <person name="Spring S."/>
            <person name="Goker M."/>
            <person name="Sikorski J."/>
            <person name="Woyke T."/>
            <person name="Bristow J."/>
            <person name="Eisen J.A."/>
            <person name="Markowitz V."/>
            <person name="Hugenholtz P."/>
            <person name="Kyrpides N.C."/>
            <person name="Klenk H.P."/>
        </authorList>
    </citation>
    <scope>NUCLEOTIDE SEQUENCE [LARGE SCALE GENOMIC DNA]</scope>
    <source>
        <strain evidence="6">ATCC 33891 / DSM 2032 / 1pr3</strain>
    </source>
</reference>
<dbReference type="KEGG" id="dpr:Despr_2099"/>
<dbReference type="InterPro" id="IPR008995">
    <property type="entry name" value="Mo/tungstate-bd_C_term_dom"/>
</dbReference>
<dbReference type="InterPro" id="IPR027417">
    <property type="entry name" value="P-loop_NTPase"/>
</dbReference>
<dbReference type="GO" id="GO:0005524">
    <property type="term" value="F:ATP binding"/>
    <property type="evidence" value="ECO:0007669"/>
    <property type="project" value="UniProtKB-KW"/>
</dbReference>
<dbReference type="PANTHER" id="PTHR42781">
    <property type="entry name" value="SPERMIDINE/PUTRESCINE IMPORT ATP-BINDING PROTEIN POTA"/>
    <property type="match status" value="1"/>
</dbReference>
<dbReference type="Gene3D" id="3.40.50.300">
    <property type="entry name" value="P-loop containing nucleotide triphosphate hydrolases"/>
    <property type="match status" value="1"/>
</dbReference>
<proteinExistence type="predicted"/>
<dbReference type="PROSITE" id="PS50893">
    <property type="entry name" value="ABC_TRANSPORTER_2"/>
    <property type="match status" value="1"/>
</dbReference>
<dbReference type="GO" id="GO:0016887">
    <property type="term" value="F:ATP hydrolysis activity"/>
    <property type="evidence" value="ECO:0007669"/>
    <property type="project" value="InterPro"/>
</dbReference>
<dbReference type="SUPFAM" id="SSF50331">
    <property type="entry name" value="MOP-like"/>
    <property type="match status" value="1"/>
</dbReference>
<dbReference type="InterPro" id="IPR050093">
    <property type="entry name" value="ABC_SmlMolc_Importer"/>
</dbReference>
<dbReference type="Proteomes" id="UP000006365">
    <property type="component" value="Chromosome"/>
</dbReference>
<keyword evidence="2" id="KW-0547">Nucleotide-binding</keyword>
<protein>
    <submittedName>
        <fullName evidence="5">ABC transporter related protein</fullName>
    </submittedName>
</protein>
<accession>A0A7U4DPN5</accession>
<feature type="domain" description="ABC transporter" evidence="4">
    <location>
        <begin position="3"/>
        <end position="236"/>
    </location>
</feature>
<name>A0A7U4DPN5_DESPD</name>
<dbReference type="PANTHER" id="PTHR42781:SF4">
    <property type="entry name" value="SPERMIDINE_PUTRESCINE IMPORT ATP-BINDING PROTEIN POTA"/>
    <property type="match status" value="1"/>
</dbReference>
<evidence type="ECO:0000256" key="2">
    <source>
        <dbReference type="ARBA" id="ARBA00022741"/>
    </source>
</evidence>
<dbReference type="InterPro" id="IPR013611">
    <property type="entry name" value="Transp-assoc_OB_typ2"/>
</dbReference>
<keyword evidence="3" id="KW-0067">ATP-binding</keyword>
<evidence type="ECO:0000313" key="5">
    <source>
        <dbReference type="EMBL" id="ADW18247.1"/>
    </source>
</evidence>